<dbReference type="HOGENOM" id="CLU_037518_0_0_11"/>
<dbReference type="GO" id="GO:0003677">
    <property type="term" value="F:DNA binding"/>
    <property type="evidence" value="ECO:0007669"/>
    <property type="project" value="InterPro"/>
</dbReference>
<dbReference type="InterPro" id="IPR029016">
    <property type="entry name" value="GAF-like_dom_sf"/>
</dbReference>
<dbReference type="STRING" id="479431.Namu_2991"/>
<dbReference type="RefSeq" id="WP_015748201.1">
    <property type="nucleotide sequence ID" value="NC_013235.1"/>
</dbReference>
<reference evidence="3" key="1">
    <citation type="submission" date="2009-09" db="EMBL/GenBank/DDBJ databases">
        <title>The complete genome of Nakamurella multipartita DSM 44233.</title>
        <authorList>
            <consortium name="US DOE Joint Genome Institute (JGI-PGF)"/>
            <person name="Lucas S."/>
            <person name="Copeland A."/>
            <person name="Lapidus A."/>
            <person name="Glavina del Rio T."/>
            <person name="Dalin E."/>
            <person name="Tice H."/>
            <person name="Bruce D."/>
            <person name="Goodwin L."/>
            <person name="Pitluck S."/>
            <person name="Kyrpides N."/>
            <person name="Mavromatis K."/>
            <person name="Ivanova N."/>
            <person name="Ovchinnikova G."/>
            <person name="Sims D."/>
            <person name="Meincke L."/>
            <person name="Brettin T."/>
            <person name="Detter J.C."/>
            <person name="Han C."/>
            <person name="Larimer F."/>
            <person name="Land M."/>
            <person name="Hauser L."/>
            <person name="Markowitz V."/>
            <person name="Cheng J.-F."/>
            <person name="Hugenholtz P."/>
            <person name="Woyke T."/>
            <person name="Wu D."/>
            <person name="Klenk H.-P."/>
            <person name="Eisen J.A."/>
        </authorList>
    </citation>
    <scope>NUCLEOTIDE SEQUENCE [LARGE SCALE GENOMIC DNA]</scope>
    <source>
        <strain evidence="3">ATCC 700099 / DSM 44233 / CIP 104796 / JCM 9543 / NBRC 105858 / Y-104</strain>
    </source>
</reference>
<dbReference type="Proteomes" id="UP000002218">
    <property type="component" value="Chromosome"/>
</dbReference>
<dbReference type="eggNOG" id="COG0745">
    <property type="taxonomic scope" value="Bacteria"/>
</dbReference>
<dbReference type="Gene3D" id="3.30.450.40">
    <property type="match status" value="1"/>
</dbReference>
<protein>
    <submittedName>
        <fullName evidence="2">Putative phytochrome sensor protein</fullName>
    </submittedName>
</protein>
<dbReference type="GO" id="GO:0006355">
    <property type="term" value="P:regulation of DNA-templated transcription"/>
    <property type="evidence" value="ECO:0007669"/>
    <property type="project" value="InterPro"/>
</dbReference>
<reference evidence="2 3" key="2">
    <citation type="journal article" date="2010" name="Stand. Genomic Sci.">
        <title>Complete genome sequence of Nakamurella multipartita type strain (Y-104).</title>
        <authorList>
            <person name="Tice H."/>
            <person name="Mayilraj S."/>
            <person name="Sims D."/>
            <person name="Lapidus A."/>
            <person name="Nolan M."/>
            <person name="Lucas S."/>
            <person name="Glavina Del Rio T."/>
            <person name="Copeland A."/>
            <person name="Cheng J.F."/>
            <person name="Meincke L."/>
            <person name="Bruce D."/>
            <person name="Goodwin L."/>
            <person name="Pitluck S."/>
            <person name="Ivanova N."/>
            <person name="Mavromatis K."/>
            <person name="Ovchinnikova G."/>
            <person name="Pati A."/>
            <person name="Chen A."/>
            <person name="Palaniappan K."/>
            <person name="Land M."/>
            <person name="Hauser L."/>
            <person name="Chang Y.J."/>
            <person name="Jeffries C.D."/>
            <person name="Detter J.C."/>
            <person name="Brettin T."/>
            <person name="Rohde M."/>
            <person name="Goker M."/>
            <person name="Bristow J."/>
            <person name="Eisen J.A."/>
            <person name="Markowitz V."/>
            <person name="Hugenholtz P."/>
            <person name="Kyrpides N.C."/>
            <person name="Klenk H.P."/>
            <person name="Chen F."/>
        </authorList>
    </citation>
    <scope>NUCLEOTIDE SEQUENCE [LARGE SCALE GENOMIC DNA]</scope>
    <source>
        <strain evidence="3">ATCC 700099 / DSM 44233 / CIP 104796 / JCM 9543 / NBRC 105858 / Y-104</strain>
    </source>
</reference>
<dbReference type="OrthoDB" id="3928741at2"/>
<dbReference type="Pfam" id="PF01590">
    <property type="entry name" value="GAF"/>
    <property type="match status" value="1"/>
</dbReference>
<name>C8XAS5_NAKMY</name>
<dbReference type="eggNOG" id="COG3284">
    <property type="taxonomic scope" value="Bacteria"/>
</dbReference>
<evidence type="ECO:0000313" key="3">
    <source>
        <dbReference type="Proteomes" id="UP000002218"/>
    </source>
</evidence>
<accession>C8XAS5</accession>
<sequence length="406" mass="43365">MTSANRGDPAVCAVRRDTDLRRHARLLHGVHEAMLDGSAPPGAARGVVQRSWRRMRAAGRDADRIGRVEHADGSVVEQRRQDSPLALVIDVLRDSLVSVAEEAGYLMVVTDADGMVLWRAGSPVIRRRADAVGFADGALWTERTVGTNAIGTALVEQSAVQLFSAEHYARTLHSWTCTASPLHDPRSGALLGVVNLSGDAADTHPETVALVRTAVRFAQAELWRHREARLNALRTIAGSTLARVRGPAMLVDPDGWIAAVNGIAATGRVAVPESGLPSVVAGLGRCTPEPVSGGWLLRADPQGAEPMVRLRLDRSRTPVEAVLQGIDASQPWRYPLTPRHAQLLTLLIESGAGGLTAAQLSAAVYGDVQHEVAVRAEVSRLRRRLGGVLITGPYRIAPNVAVQMVG</sequence>
<dbReference type="SUPFAM" id="SSF46894">
    <property type="entry name" value="C-terminal effector domain of the bipartite response regulators"/>
    <property type="match status" value="1"/>
</dbReference>
<evidence type="ECO:0000313" key="2">
    <source>
        <dbReference type="EMBL" id="ACV79328.1"/>
    </source>
</evidence>
<dbReference type="InParanoid" id="C8XAS5"/>
<feature type="domain" description="GAF" evidence="1">
    <location>
        <begin position="109"/>
        <end position="219"/>
    </location>
</feature>
<gene>
    <name evidence="2" type="ordered locus">Namu_2991</name>
</gene>
<evidence type="ECO:0000259" key="1">
    <source>
        <dbReference type="Pfam" id="PF01590"/>
    </source>
</evidence>
<dbReference type="InterPro" id="IPR003018">
    <property type="entry name" value="GAF"/>
</dbReference>
<proteinExistence type="predicted"/>
<dbReference type="EMBL" id="CP001737">
    <property type="protein sequence ID" value="ACV79328.1"/>
    <property type="molecule type" value="Genomic_DNA"/>
</dbReference>
<keyword evidence="3" id="KW-1185">Reference proteome</keyword>
<dbReference type="AlphaFoldDB" id="C8XAS5"/>
<organism evidence="2 3">
    <name type="scientific">Nakamurella multipartita (strain ATCC 700099 / DSM 44233 / CIP 104796 / JCM 9543 / NBRC 105858 / Y-104)</name>
    <name type="common">Microsphaera multipartita</name>
    <dbReference type="NCBI Taxonomy" id="479431"/>
    <lineage>
        <taxon>Bacteria</taxon>
        <taxon>Bacillati</taxon>
        <taxon>Actinomycetota</taxon>
        <taxon>Actinomycetes</taxon>
        <taxon>Nakamurellales</taxon>
        <taxon>Nakamurellaceae</taxon>
        <taxon>Nakamurella</taxon>
    </lineage>
</organism>
<dbReference type="KEGG" id="nml:Namu_2991"/>
<dbReference type="InterPro" id="IPR016032">
    <property type="entry name" value="Sig_transdc_resp-reg_C-effctor"/>
</dbReference>